<evidence type="ECO:0000256" key="1">
    <source>
        <dbReference type="ARBA" id="ARBA00004496"/>
    </source>
</evidence>
<keyword evidence="8 15" id="KW-0694">RNA-binding</keyword>
<keyword evidence="5 15" id="KW-0808">Transferase</keyword>
<comment type="catalytic activity">
    <reaction evidence="9">
        <text>guanosine(10) in tRNA + S-adenosyl-L-methionine = N(2)-methylguanosine(10) in tRNA + S-adenosyl-L-homocysteine + H(+)</text>
        <dbReference type="Rhea" id="RHEA:43128"/>
        <dbReference type="Rhea" id="RHEA-COMP:10355"/>
        <dbReference type="Rhea" id="RHEA-COMP:10357"/>
        <dbReference type="ChEBI" id="CHEBI:15378"/>
        <dbReference type="ChEBI" id="CHEBI:57856"/>
        <dbReference type="ChEBI" id="CHEBI:59789"/>
        <dbReference type="ChEBI" id="CHEBI:74269"/>
        <dbReference type="ChEBI" id="CHEBI:74481"/>
        <dbReference type="EC" id="2.1.1.214"/>
    </reaction>
    <physiologicalReaction direction="left-to-right" evidence="9">
        <dbReference type="Rhea" id="RHEA:43129"/>
    </physiologicalReaction>
</comment>
<evidence type="ECO:0000256" key="9">
    <source>
        <dbReference type="ARBA" id="ARBA00050985"/>
    </source>
</evidence>
<keyword evidence="7 15" id="KW-0819">tRNA processing</keyword>
<comment type="subcellular location">
    <subcellularLocation>
        <location evidence="1">Cytoplasm</location>
    </subcellularLocation>
</comment>
<proteinExistence type="inferred from homology"/>
<dbReference type="GO" id="GO:0008033">
    <property type="term" value="P:tRNA processing"/>
    <property type="evidence" value="ECO:0007669"/>
    <property type="project" value="UniProtKB-UniRule"/>
</dbReference>
<evidence type="ECO:0000256" key="7">
    <source>
        <dbReference type="ARBA" id="ARBA00022694"/>
    </source>
</evidence>
<evidence type="ECO:0000256" key="12">
    <source>
        <dbReference type="ARBA" id="ARBA00066937"/>
    </source>
</evidence>
<evidence type="ECO:0000256" key="14">
    <source>
        <dbReference type="ARBA" id="ARBA00075308"/>
    </source>
</evidence>
<evidence type="ECO:0000256" key="8">
    <source>
        <dbReference type="ARBA" id="ARBA00022884"/>
    </source>
</evidence>
<dbReference type="PANTHER" id="PTHR13370:SF3">
    <property type="entry name" value="TRNA (GUANINE(10)-N2)-METHYLTRANSFERASE HOMOLOG"/>
    <property type="match status" value="1"/>
</dbReference>
<comment type="caution">
    <text evidence="18">The sequence shown here is derived from an EMBL/GenBank/DDBJ whole genome shotgun (WGS) entry which is preliminary data.</text>
</comment>
<dbReference type="InterPro" id="IPR059073">
    <property type="entry name" value="TRMT11_N"/>
</dbReference>
<sequence>MAAEINSSARKVEYLCLFAQEHVDFRISNPHLLIKLPNESCARNLLSRAVSIKSVYEVWGYGKNLTDVKNRVFQYPENEILLYSSSDSTFKITVESFNKKLCVAEQRELIDQFEFLPFQGHVKLSDPDHIGHGQRHLLKKYSLKTRHFIGNTSMDPQLSFLMANQGQVLPGKFVFDPFVGTGSILVSCCHFGSFVMGSDIDYTLLHGRGRSSHAKRQGKWRGRDENFQANLAQYGLGSCFADLLVSDAGRLGLREIPLFDAIVTDPPYGIREGARKLETNGSIQGDNNSHDDKSTLPAVRSCSLSEIVTSLLDFAARYLVLHGRLVYWLPVYRPSYSEALLPSHPSLKLVANSEQCLSKHVSRRLITMEKIREHKIEDPNLSVVQQKFLESCDNFRDNYFNQTT</sequence>
<dbReference type="Proteomes" id="UP001249851">
    <property type="component" value="Unassembled WGS sequence"/>
</dbReference>
<keyword evidence="6 15" id="KW-0949">S-adenosyl-L-methionine</keyword>
<dbReference type="EMBL" id="JARQWQ010000037">
    <property type="protein sequence ID" value="KAK2560106.1"/>
    <property type="molecule type" value="Genomic_DNA"/>
</dbReference>
<dbReference type="GO" id="GO:0043527">
    <property type="term" value="C:tRNA methyltransferase complex"/>
    <property type="evidence" value="ECO:0007669"/>
    <property type="project" value="UniProtKB-ARBA"/>
</dbReference>
<evidence type="ECO:0000256" key="15">
    <source>
        <dbReference type="PROSITE-ProRule" id="PRU00959"/>
    </source>
</evidence>
<feature type="domain" description="Ribosomal RNA large subunit methyltransferase K/L-like methyltransferase" evidence="16">
    <location>
        <begin position="145"/>
        <end position="275"/>
    </location>
</feature>
<dbReference type="Pfam" id="PF25904">
    <property type="entry name" value="Tmrp11_N"/>
    <property type="match status" value="1"/>
</dbReference>
<comment type="subunit">
    <text evidence="11">Part of the heterodimeric TRMT11-TRM112 methyltransferase complex; this complex forms an active tRNA methyltransferase, where TRMT112 acts as an activator of the catalytic subunit TRMT11.</text>
</comment>
<keyword evidence="4 15" id="KW-0489">Methyltransferase</keyword>
<dbReference type="InterPro" id="IPR016691">
    <property type="entry name" value="TRMT11"/>
</dbReference>
<keyword evidence="2" id="KW-0963">Cytoplasm</keyword>
<evidence type="ECO:0000313" key="18">
    <source>
        <dbReference type="EMBL" id="KAK2560106.1"/>
    </source>
</evidence>
<feature type="domain" description="tRNA (guanine(10)-N(2))-methyltransferase TRMT11 N-terminal" evidence="17">
    <location>
        <begin position="21"/>
        <end position="129"/>
    </location>
</feature>
<dbReference type="InterPro" id="IPR002052">
    <property type="entry name" value="DNA_methylase_N6_adenine_CS"/>
</dbReference>
<dbReference type="EC" id="2.1.1.214" evidence="12"/>
<evidence type="ECO:0000259" key="17">
    <source>
        <dbReference type="Pfam" id="PF25904"/>
    </source>
</evidence>
<dbReference type="PROSITE" id="PS00092">
    <property type="entry name" value="N6_MTASE"/>
    <property type="match status" value="1"/>
</dbReference>
<reference evidence="18" key="1">
    <citation type="journal article" date="2023" name="G3 (Bethesda)">
        <title>Whole genome assembly and annotation of the endangered Caribbean coral Acropora cervicornis.</title>
        <authorList>
            <person name="Selwyn J.D."/>
            <person name="Vollmer S.V."/>
        </authorList>
    </citation>
    <scope>NUCLEOTIDE SEQUENCE</scope>
    <source>
        <strain evidence="18">K2</strain>
    </source>
</reference>
<evidence type="ECO:0000256" key="13">
    <source>
        <dbReference type="ARBA" id="ARBA00067484"/>
    </source>
</evidence>
<evidence type="ECO:0000256" key="2">
    <source>
        <dbReference type="ARBA" id="ARBA00022490"/>
    </source>
</evidence>
<evidence type="ECO:0000256" key="10">
    <source>
        <dbReference type="ARBA" id="ARBA00056270"/>
    </source>
</evidence>
<dbReference type="InterPro" id="IPR029063">
    <property type="entry name" value="SAM-dependent_MTases_sf"/>
</dbReference>
<dbReference type="GO" id="GO:0160102">
    <property type="term" value="F:tRNA (guanine(10)-N2)-methyltransferase activity"/>
    <property type="evidence" value="ECO:0007669"/>
    <property type="project" value="UniProtKB-EC"/>
</dbReference>
<dbReference type="PIRSF" id="PIRSF017259">
    <property type="entry name" value="tRNA_mtfrase_TRM11"/>
    <property type="match status" value="1"/>
</dbReference>
<evidence type="ECO:0000313" key="19">
    <source>
        <dbReference type="Proteomes" id="UP001249851"/>
    </source>
</evidence>
<evidence type="ECO:0000256" key="11">
    <source>
        <dbReference type="ARBA" id="ARBA00065434"/>
    </source>
</evidence>
<protein>
    <recommendedName>
        <fullName evidence="13">tRNA (guanine(10)-N(2))-methyltransferase TRMT11</fullName>
        <ecNumber evidence="12">2.1.1.214</ecNumber>
    </recommendedName>
    <alternativeName>
        <fullName evidence="14">tRNA methyltransferase 11 homolog</fullName>
    </alternativeName>
</protein>
<dbReference type="SUPFAM" id="SSF53335">
    <property type="entry name" value="S-adenosyl-L-methionine-dependent methyltransferases"/>
    <property type="match status" value="1"/>
</dbReference>
<dbReference type="AlphaFoldDB" id="A0AAD9QFP1"/>
<name>A0AAD9QFP1_ACRCE</name>
<accession>A0AAD9QFP1</accession>
<evidence type="ECO:0000259" key="16">
    <source>
        <dbReference type="Pfam" id="PF01170"/>
    </source>
</evidence>
<organism evidence="18 19">
    <name type="scientific">Acropora cervicornis</name>
    <name type="common">Staghorn coral</name>
    <dbReference type="NCBI Taxonomy" id="6130"/>
    <lineage>
        <taxon>Eukaryota</taxon>
        <taxon>Metazoa</taxon>
        <taxon>Cnidaria</taxon>
        <taxon>Anthozoa</taxon>
        <taxon>Hexacorallia</taxon>
        <taxon>Scleractinia</taxon>
        <taxon>Astrocoeniina</taxon>
        <taxon>Acroporidae</taxon>
        <taxon>Acropora</taxon>
    </lineage>
</organism>
<keyword evidence="3 15" id="KW-0820">tRNA-binding</keyword>
<evidence type="ECO:0000256" key="6">
    <source>
        <dbReference type="ARBA" id="ARBA00022691"/>
    </source>
</evidence>
<gene>
    <name evidence="18" type="ORF">P5673_017067</name>
</gene>
<dbReference type="InterPro" id="IPR000241">
    <property type="entry name" value="RlmKL-like_Mtase"/>
</dbReference>
<dbReference type="GO" id="GO:0032259">
    <property type="term" value="P:methylation"/>
    <property type="evidence" value="ECO:0007669"/>
    <property type="project" value="UniProtKB-UniRule"/>
</dbReference>
<evidence type="ECO:0000256" key="3">
    <source>
        <dbReference type="ARBA" id="ARBA00022555"/>
    </source>
</evidence>
<evidence type="ECO:0000256" key="4">
    <source>
        <dbReference type="ARBA" id="ARBA00022603"/>
    </source>
</evidence>
<keyword evidence="19" id="KW-1185">Reference proteome</keyword>
<dbReference type="PROSITE" id="PS51627">
    <property type="entry name" value="SAM_MT_TRM11"/>
    <property type="match status" value="1"/>
</dbReference>
<evidence type="ECO:0000256" key="5">
    <source>
        <dbReference type="ARBA" id="ARBA00022679"/>
    </source>
</evidence>
<comment type="function">
    <text evidence="10">Catalytic subunit of the TRMT11-TRM112 methyltransferase complex, that specifically mediates the S-adenosyl-L-methionine-dependent N(2)-methylation of guanosine nucleotide at position 10 (m2G10) in tRNAs. This is one of the major tRNA (guanine-N(2))-methyltransferases.</text>
</comment>
<comment type="similarity">
    <text evidence="15">Belongs to the class I-like SAM-binding methyltransferase superfamily. TRM11 methyltransferase family.</text>
</comment>
<dbReference type="PANTHER" id="PTHR13370">
    <property type="entry name" value="RNA METHYLASE-RELATED"/>
    <property type="match status" value="1"/>
</dbReference>
<dbReference type="Pfam" id="PF01170">
    <property type="entry name" value="UPF0020"/>
    <property type="match status" value="1"/>
</dbReference>
<dbReference type="Gene3D" id="3.40.50.150">
    <property type="entry name" value="Vaccinia Virus protein VP39"/>
    <property type="match status" value="1"/>
</dbReference>
<reference evidence="18" key="2">
    <citation type="journal article" date="2023" name="Science">
        <title>Genomic signatures of disease resistance in endangered staghorn corals.</title>
        <authorList>
            <person name="Vollmer S.V."/>
            <person name="Selwyn J.D."/>
            <person name="Despard B.A."/>
            <person name="Roesel C.L."/>
        </authorList>
    </citation>
    <scope>NUCLEOTIDE SEQUENCE</scope>
    <source>
        <strain evidence="18">K2</strain>
    </source>
</reference>
<dbReference type="GO" id="GO:0005737">
    <property type="term" value="C:cytoplasm"/>
    <property type="evidence" value="ECO:0007669"/>
    <property type="project" value="UniProtKB-SubCell"/>
</dbReference>
<dbReference type="GO" id="GO:0000049">
    <property type="term" value="F:tRNA binding"/>
    <property type="evidence" value="ECO:0007669"/>
    <property type="project" value="UniProtKB-UniRule"/>
</dbReference>